<evidence type="ECO:0000256" key="1">
    <source>
        <dbReference type="ARBA" id="ARBA00023015"/>
    </source>
</evidence>
<evidence type="ECO:0000256" key="4">
    <source>
        <dbReference type="SAM" id="Phobius"/>
    </source>
</evidence>
<dbReference type="InterPro" id="IPR002818">
    <property type="entry name" value="DJ-1/PfpI"/>
</dbReference>
<evidence type="ECO:0000256" key="2">
    <source>
        <dbReference type="ARBA" id="ARBA00023125"/>
    </source>
</evidence>
<gene>
    <name evidence="6" type="ordered locus">BMEI0685</name>
</gene>
<dbReference type="eggNOG" id="COG4977">
    <property type="taxonomic scope" value="Bacteria"/>
</dbReference>
<dbReference type="InterPro" id="IPR029062">
    <property type="entry name" value="Class_I_gatase-like"/>
</dbReference>
<dbReference type="Pfam" id="PF12833">
    <property type="entry name" value="HTH_18"/>
    <property type="match status" value="1"/>
</dbReference>
<dbReference type="PROSITE" id="PS01124">
    <property type="entry name" value="HTH_ARAC_FAMILY_2"/>
    <property type="match status" value="1"/>
</dbReference>
<dbReference type="KEGG" id="bme:BMEI0685"/>
<feature type="domain" description="HTH araC/xylS-type" evidence="5">
    <location>
        <begin position="269"/>
        <end position="367"/>
    </location>
</feature>
<proteinExistence type="predicted"/>
<dbReference type="Proteomes" id="UP000000419">
    <property type="component" value="Chromosome I"/>
</dbReference>
<evidence type="ECO:0000259" key="5">
    <source>
        <dbReference type="PROSITE" id="PS01124"/>
    </source>
</evidence>
<dbReference type="PROSITE" id="PS00041">
    <property type="entry name" value="HTH_ARAC_FAMILY_1"/>
    <property type="match status" value="1"/>
</dbReference>
<dbReference type="CDD" id="cd03136">
    <property type="entry name" value="GATase1_AraC_ArgR_like"/>
    <property type="match status" value="1"/>
</dbReference>
<dbReference type="GO" id="GO:0043565">
    <property type="term" value="F:sequence-specific DNA binding"/>
    <property type="evidence" value="ECO:0007669"/>
    <property type="project" value="InterPro"/>
</dbReference>
<dbReference type="SUPFAM" id="SSF52317">
    <property type="entry name" value="Class I glutamine amidotransferase-like"/>
    <property type="match status" value="1"/>
</dbReference>
<organism evidence="6 7">
    <name type="scientific">Brucella melitensis biotype 1 (strain ATCC 23456 / CCUG 17765 / NCTC 10094 / 16M)</name>
    <dbReference type="NCBI Taxonomy" id="224914"/>
    <lineage>
        <taxon>Bacteria</taxon>
        <taxon>Pseudomonadati</taxon>
        <taxon>Pseudomonadota</taxon>
        <taxon>Alphaproteobacteria</taxon>
        <taxon>Hyphomicrobiales</taxon>
        <taxon>Brucellaceae</taxon>
        <taxon>Brucella/Ochrobactrum group</taxon>
        <taxon>Brucella</taxon>
    </lineage>
</organism>
<dbReference type="InterPro" id="IPR018060">
    <property type="entry name" value="HTH_AraC"/>
</dbReference>
<dbReference type="Gene3D" id="3.40.50.880">
    <property type="match status" value="1"/>
</dbReference>
<evidence type="ECO:0000313" key="6">
    <source>
        <dbReference type="EMBL" id="AAL51866.1"/>
    </source>
</evidence>
<evidence type="ECO:0000256" key="3">
    <source>
        <dbReference type="ARBA" id="ARBA00023163"/>
    </source>
</evidence>
<dbReference type="InterPro" id="IPR009057">
    <property type="entry name" value="Homeodomain-like_sf"/>
</dbReference>
<keyword evidence="2" id="KW-0238">DNA-binding</keyword>
<dbReference type="AlphaFoldDB" id="Q8YHW1"/>
<keyword evidence="4" id="KW-0812">Transmembrane</keyword>
<keyword evidence="1" id="KW-0805">Transcription regulation</keyword>
<dbReference type="InterPro" id="IPR018062">
    <property type="entry name" value="HTH_AraC-typ_CS"/>
</dbReference>
<sequence length="374" mass="41680">MAGQETTGNRDGNFARCRDGDTKLKTASGTAVQAFTNGIDRAMNQNSLVKRSIVFFLVPNFSMIAFATAIEPLRIANQMLGYDAYQWRLTSVDGKPVTASNGVECAVNASLEDERRYLQREQRPSMVFVCSGVHVEEFRNKSVFAWLREEYNRGVAVGGLCTGAHILAAAGLLSGRRCAIHWENLPGFSEAFPKAEVYADLFEVDSNLYTCAGGTASLDMMLKLIGDDFDANLVNKICEQALTDRVRSPQDRQRLPLRARLGIQNSKVLTIIEMMEANLSEPQALINVAHTIGLSRRQVERLFRQEMGRSPARYYLEIRLDRARHLLLQSSMPVVEAAVASGFVSASHFSKCYRELYGRSPQQERAERKILVAA</sequence>
<dbReference type="Gene3D" id="1.10.10.60">
    <property type="entry name" value="Homeodomain-like"/>
    <property type="match status" value="1"/>
</dbReference>
<feature type="transmembrane region" description="Helical" evidence="4">
    <location>
        <begin position="53"/>
        <end position="70"/>
    </location>
</feature>
<dbReference type="InterPro" id="IPR052158">
    <property type="entry name" value="INH-QAR"/>
</dbReference>
<keyword evidence="4" id="KW-1133">Transmembrane helix</keyword>
<accession>Q8YHW1</accession>
<dbReference type="PIR" id="AG3337">
    <property type="entry name" value="AG3337"/>
</dbReference>
<dbReference type="PANTHER" id="PTHR43130">
    <property type="entry name" value="ARAC-FAMILY TRANSCRIPTIONAL REGULATOR"/>
    <property type="match status" value="1"/>
</dbReference>
<evidence type="ECO:0000313" key="7">
    <source>
        <dbReference type="Proteomes" id="UP000000419"/>
    </source>
</evidence>
<protein>
    <submittedName>
        <fullName evidence="6">Transcriptional regulator, arac family</fullName>
    </submittedName>
</protein>
<name>Q8YHW1_BRUME</name>
<reference evidence="6 7" key="1">
    <citation type="journal article" date="2002" name="Proc. Natl. Acad. Sci. U.S.A.">
        <title>The genome sequence of the facultative intracellular pathogen Brucella melitensis.</title>
        <authorList>
            <person name="DelVecchio V.G."/>
            <person name="Kapatral V."/>
            <person name="Redkar R.J."/>
            <person name="Patra G."/>
            <person name="Mujer C."/>
            <person name="Los T."/>
            <person name="Ivanova N."/>
            <person name="Anderson I."/>
            <person name="Bhattacharyya A."/>
            <person name="Lykidis A."/>
            <person name="Reznik G."/>
            <person name="Jablonski L."/>
            <person name="Larsen N."/>
            <person name="D'Souza M."/>
            <person name="Bernal A."/>
            <person name="Mazur M."/>
            <person name="Goltsman E."/>
            <person name="Selkov E."/>
            <person name="Elzer P.H."/>
            <person name="Hagius S."/>
            <person name="O'Callaghan D."/>
            <person name="Letesson J.J."/>
            <person name="Haselkorn R."/>
            <person name="Kyrpides N."/>
            <person name="Overbeek R."/>
        </authorList>
    </citation>
    <scope>NUCLEOTIDE SEQUENCE [LARGE SCALE GENOMIC DNA]</scope>
    <source>
        <strain evidence="7">ATCC 23456 / CCUG 17765 / NCTC 10094 / 16M</strain>
    </source>
</reference>
<dbReference type="GO" id="GO:0003700">
    <property type="term" value="F:DNA-binding transcription factor activity"/>
    <property type="evidence" value="ECO:0007669"/>
    <property type="project" value="InterPro"/>
</dbReference>
<keyword evidence="4" id="KW-0472">Membrane</keyword>
<keyword evidence="7" id="KW-1185">Reference proteome</keyword>
<keyword evidence="3" id="KW-0804">Transcription</keyword>
<dbReference type="Pfam" id="PF01965">
    <property type="entry name" value="DJ-1_PfpI"/>
    <property type="match status" value="1"/>
</dbReference>
<dbReference type="PANTHER" id="PTHR43130:SF3">
    <property type="entry name" value="HTH-TYPE TRANSCRIPTIONAL REGULATOR RV1931C"/>
    <property type="match status" value="1"/>
</dbReference>
<dbReference type="SMART" id="SM00342">
    <property type="entry name" value="HTH_ARAC"/>
    <property type="match status" value="1"/>
</dbReference>
<dbReference type="EMBL" id="AE008917">
    <property type="protein sequence ID" value="AAL51866.1"/>
    <property type="molecule type" value="Genomic_DNA"/>
</dbReference>
<dbReference type="SUPFAM" id="SSF46689">
    <property type="entry name" value="Homeodomain-like"/>
    <property type="match status" value="2"/>
</dbReference>